<dbReference type="SUPFAM" id="SSF50249">
    <property type="entry name" value="Nucleic acid-binding proteins"/>
    <property type="match status" value="1"/>
</dbReference>
<name>A0A061EJE6_THECC</name>
<dbReference type="InterPro" id="IPR005570">
    <property type="entry name" value="RPABC3"/>
</dbReference>
<protein>
    <submittedName>
        <fullName evidence="4">RNA polymerase Rpb8, putative isoform 1</fullName>
    </submittedName>
</protein>
<reference evidence="4 5" key="1">
    <citation type="journal article" date="2013" name="Genome Biol.">
        <title>The genome sequence of the most widely cultivated cacao type and its use to identify candidate genes regulating pod color.</title>
        <authorList>
            <person name="Motamayor J.C."/>
            <person name="Mockaitis K."/>
            <person name="Schmutz J."/>
            <person name="Haiminen N."/>
            <person name="Iii D.L."/>
            <person name="Cornejo O."/>
            <person name="Findley S.D."/>
            <person name="Zheng P."/>
            <person name="Utro F."/>
            <person name="Royaert S."/>
            <person name="Saski C."/>
            <person name="Jenkins J."/>
            <person name="Podicheti R."/>
            <person name="Zhao M."/>
            <person name="Scheffler B.E."/>
            <person name="Stack J.C."/>
            <person name="Feltus F.A."/>
            <person name="Mustiga G.M."/>
            <person name="Amores F."/>
            <person name="Phillips W."/>
            <person name="Marelli J.P."/>
            <person name="May G.D."/>
            <person name="Shapiro H."/>
            <person name="Ma J."/>
            <person name="Bustamante C.D."/>
            <person name="Schnell R.J."/>
            <person name="Main D."/>
            <person name="Gilbert D."/>
            <person name="Parida L."/>
            <person name="Kuhn D.N."/>
        </authorList>
    </citation>
    <scope>NUCLEOTIDE SEQUENCE [LARGE SCALE GENOMIC DNA]</scope>
    <source>
        <strain evidence="5">cv. Matina 1-6</strain>
    </source>
</reference>
<dbReference type="GO" id="GO:0006351">
    <property type="term" value="P:DNA-templated transcription"/>
    <property type="evidence" value="ECO:0007669"/>
    <property type="project" value="InterPro"/>
</dbReference>
<evidence type="ECO:0000256" key="1">
    <source>
        <dbReference type="ARBA" id="ARBA00004123"/>
    </source>
</evidence>
<dbReference type="Gene3D" id="2.40.50.140">
    <property type="entry name" value="Nucleic acid-binding proteins"/>
    <property type="match status" value="1"/>
</dbReference>
<dbReference type="HOGENOM" id="CLU_103864_1_0_1"/>
<dbReference type="Gramene" id="EOY04748">
    <property type="protein sequence ID" value="EOY04748"/>
    <property type="gene ID" value="TCM_019935"/>
</dbReference>
<dbReference type="Proteomes" id="UP000026915">
    <property type="component" value="Chromosome 4"/>
</dbReference>
<gene>
    <name evidence="4" type="ORF">TCM_019935</name>
</gene>
<organism evidence="4 5">
    <name type="scientific">Theobroma cacao</name>
    <name type="common">Cacao</name>
    <name type="synonym">Cocoa</name>
    <dbReference type="NCBI Taxonomy" id="3641"/>
    <lineage>
        <taxon>Eukaryota</taxon>
        <taxon>Viridiplantae</taxon>
        <taxon>Streptophyta</taxon>
        <taxon>Embryophyta</taxon>
        <taxon>Tracheophyta</taxon>
        <taxon>Spermatophyta</taxon>
        <taxon>Magnoliopsida</taxon>
        <taxon>eudicotyledons</taxon>
        <taxon>Gunneridae</taxon>
        <taxon>Pentapetalae</taxon>
        <taxon>rosids</taxon>
        <taxon>malvids</taxon>
        <taxon>Malvales</taxon>
        <taxon>Malvaceae</taxon>
        <taxon>Byttnerioideae</taxon>
        <taxon>Theobroma</taxon>
    </lineage>
</organism>
<dbReference type="InParanoid" id="A0A061EJE6"/>
<dbReference type="eggNOG" id="KOG3400">
    <property type="taxonomic scope" value="Eukaryota"/>
</dbReference>
<sequence length="188" mass="21477">MQPLIVSLSLKLTLSVEIYYKNAMDTYFLKCRAVRRGHLDTIRYGSSVPFSSLDVLPPLRLSQEHHQTNPQSMSNIVLFEDIFVVDKLDPDGKKFDKARSRNCDMFMHLDMVHLTGYYALGGRKSLADKYEYIMRGKLYKISADGSGKSLKAEMIVSSGGLLMMLRGEASHVSQFELDQRLFLLMRKL</sequence>
<evidence type="ECO:0000313" key="4">
    <source>
        <dbReference type="EMBL" id="EOY04748.1"/>
    </source>
</evidence>
<dbReference type="AlphaFoldDB" id="A0A061EJE6"/>
<evidence type="ECO:0000313" key="5">
    <source>
        <dbReference type="Proteomes" id="UP000026915"/>
    </source>
</evidence>
<dbReference type="GO" id="GO:0005666">
    <property type="term" value="C:RNA polymerase III complex"/>
    <property type="evidence" value="ECO:0000318"/>
    <property type="project" value="GO_Central"/>
</dbReference>
<dbReference type="STRING" id="3641.A0A061EJE6"/>
<accession>A0A061EJE6</accession>
<dbReference type="EMBL" id="CM001882">
    <property type="protein sequence ID" value="EOY04748.1"/>
    <property type="molecule type" value="Genomic_DNA"/>
</dbReference>
<dbReference type="PANTHER" id="PTHR10917">
    <property type="entry name" value="DNA-DIRECTED RNA POLYMERASES I, II, AND III SUBUNIT RPABC3"/>
    <property type="match status" value="1"/>
</dbReference>
<dbReference type="SMART" id="SM00658">
    <property type="entry name" value="RPOL8c"/>
    <property type="match status" value="1"/>
</dbReference>
<dbReference type="GO" id="GO:0005665">
    <property type="term" value="C:RNA polymerase II, core complex"/>
    <property type="evidence" value="ECO:0000318"/>
    <property type="project" value="GO_Central"/>
</dbReference>
<evidence type="ECO:0000256" key="3">
    <source>
        <dbReference type="ARBA" id="ARBA00023242"/>
    </source>
</evidence>
<keyword evidence="3" id="KW-0539">Nucleus</keyword>
<dbReference type="GO" id="GO:0003899">
    <property type="term" value="F:DNA-directed RNA polymerase activity"/>
    <property type="evidence" value="ECO:0007669"/>
    <property type="project" value="InterPro"/>
</dbReference>
<keyword evidence="5" id="KW-1185">Reference proteome</keyword>
<dbReference type="InterPro" id="IPR012340">
    <property type="entry name" value="NA-bd_OB-fold"/>
</dbReference>
<comment type="subcellular location">
    <subcellularLocation>
        <location evidence="1">Nucleus</location>
    </subcellularLocation>
</comment>
<dbReference type="PANTHER" id="PTHR10917:SF0">
    <property type="entry name" value="DNA-DIRECTED RNA POLYMERASES I, II, AND III SUBUNIT RPABC3"/>
    <property type="match status" value="1"/>
</dbReference>
<evidence type="ECO:0000256" key="2">
    <source>
        <dbReference type="ARBA" id="ARBA00008912"/>
    </source>
</evidence>
<dbReference type="Pfam" id="PF03870">
    <property type="entry name" value="RNA_pol_Rpb8"/>
    <property type="match status" value="1"/>
</dbReference>
<comment type="similarity">
    <text evidence="2">Belongs to the eukaryotic RPB8 RNA polymerase subunit family.</text>
</comment>
<proteinExistence type="inferred from homology"/>
<dbReference type="GO" id="GO:0005736">
    <property type="term" value="C:RNA polymerase I complex"/>
    <property type="evidence" value="ECO:0000318"/>
    <property type="project" value="GO_Central"/>
</dbReference>